<dbReference type="PANTHER" id="PTHR30363:SF4">
    <property type="entry name" value="GLYCEROL-3-PHOSPHATE REGULON REPRESSOR"/>
    <property type="match status" value="1"/>
</dbReference>
<name>A0ABU0FK37_9HYPH</name>
<dbReference type="PROSITE" id="PS00894">
    <property type="entry name" value="HTH_DEOR_1"/>
    <property type="match status" value="1"/>
</dbReference>
<dbReference type="InterPro" id="IPR018356">
    <property type="entry name" value="Tscrpt_reg_HTH_DeoR_CS"/>
</dbReference>
<dbReference type="InterPro" id="IPR036388">
    <property type="entry name" value="WH-like_DNA-bd_sf"/>
</dbReference>
<evidence type="ECO:0000256" key="1">
    <source>
        <dbReference type="ARBA" id="ARBA00022491"/>
    </source>
</evidence>
<evidence type="ECO:0000259" key="5">
    <source>
        <dbReference type="PROSITE" id="PS51000"/>
    </source>
</evidence>
<reference evidence="6 7" key="1">
    <citation type="submission" date="2023-07" db="EMBL/GenBank/DDBJ databases">
        <title>Genomic Encyclopedia of Type Strains, Phase IV (KMG-IV): sequencing the most valuable type-strain genomes for metagenomic binning, comparative biology and taxonomic classification.</title>
        <authorList>
            <person name="Goeker M."/>
        </authorList>
    </citation>
    <scope>NUCLEOTIDE SEQUENCE [LARGE SCALE GENOMIC DNA]</scope>
    <source>
        <strain evidence="6 7">DSM 5896</strain>
    </source>
</reference>
<dbReference type="InterPro" id="IPR050313">
    <property type="entry name" value="Carb_Metab_HTH_regulators"/>
</dbReference>
<dbReference type="EMBL" id="JAUSVK010000001">
    <property type="protein sequence ID" value="MDQ0394846.1"/>
    <property type="molecule type" value="Genomic_DNA"/>
</dbReference>
<organism evidence="6 7">
    <name type="scientific">Labrys monachus</name>
    <dbReference type="NCBI Taxonomy" id="217067"/>
    <lineage>
        <taxon>Bacteria</taxon>
        <taxon>Pseudomonadati</taxon>
        <taxon>Pseudomonadota</taxon>
        <taxon>Alphaproteobacteria</taxon>
        <taxon>Hyphomicrobiales</taxon>
        <taxon>Xanthobacteraceae</taxon>
        <taxon>Labrys</taxon>
    </lineage>
</organism>
<feature type="domain" description="HTH deoR-type" evidence="5">
    <location>
        <begin position="32"/>
        <end position="87"/>
    </location>
</feature>
<dbReference type="SUPFAM" id="SSF46785">
    <property type="entry name" value="Winged helix' DNA-binding domain"/>
    <property type="match status" value="1"/>
</dbReference>
<dbReference type="PANTHER" id="PTHR30363">
    <property type="entry name" value="HTH-TYPE TRANSCRIPTIONAL REGULATOR SRLR-RELATED"/>
    <property type="match status" value="1"/>
</dbReference>
<accession>A0ABU0FK37</accession>
<dbReference type="PROSITE" id="PS51000">
    <property type="entry name" value="HTH_DEOR_2"/>
    <property type="match status" value="1"/>
</dbReference>
<dbReference type="PRINTS" id="PR00037">
    <property type="entry name" value="HTHLACR"/>
</dbReference>
<dbReference type="Gene3D" id="3.40.50.1360">
    <property type="match status" value="1"/>
</dbReference>
<dbReference type="InterPro" id="IPR001034">
    <property type="entry name" value="DeoR_HTH"/>
</dbReference>
<dbReference type="InterPro" id="IPR014036">
    <property type="entry name" value="DeoR-like_C"/>
</dbReference>
<dbReference type="SMART" id="SM00420">
    <property type="entry name" value="HTH_DEOR"/>
    <property type="match status" value="1"/>
</dbReference>
<dbReference type="InterPro" id="IPR036390">
    <property type="entry name" value="WH_DNA-bd_sf"/>
</dbReference>
<evidence type="ECO:0000256" key="3">
    <source>
        <dbReference type="ARBA" id="ARBA00023125"/>
    </source>
</evidence>
<keyword evidence="1" id="KW-0678">Repressor</keyword>
<keyword evidence="2" id="KW-0805">Transcription regulation</keyword>
<protein>
    <submittedName>
        <fullName evidence="6">DeoR/GlpR family transcriptional regulator of sugar metabolism</fullName>
    </submittedName>
</protein>
<evidence type="ECO:0000256" key="2">
    <source>
        <dbReference type="ARBA" id="ARBA00023015"/>
    </source>
</evidence>
<keyword evidence="7" id="KW-1185">Reference proteome</keyword>
<dbReference type="SMART" id="SM01134">
    <property type="entry name" value="DeoRC"/>
    <property type="match status" value="1"/>
</dbReference>
<evidence type="ECO:0000256" key="4">
    <source>
        <dbReference type="ARBA" id="ARBA00023163"/>
    </source>
</evidence>
<dbReference type="Proteomes" id="UP001237448">
    <property type="component" value="Unassembled WGS sequence"/>
</dbReference>
<evidence type="ECO:0000313" key="7">
    <source>
        <dbReference type="Proteomes" id="UP001237448"/>
    </source>
</evidence>
<dbReference type="SUPFAM" id="SSF100950">
    <property type="entry name" value="NagB/RpiA/CoA transferase-like"/>
    <property type="match status" value="1"/>
</dbReference>
<dbReference type="Pfam" id="PF00455">
    <property type="entry name" value="DeoRC"/>
    <property type="match status" value="1"/>
</dbReference>
<gene>
    <name evidence="6" type="ORF">J3R73_004638</name>
</gene>
<evidence type="ECO:0000313" key="6">
    <source>
        <dbReference type="EMBL" id="MDQ0394846.1"/>
    </source>
</evidence>
<dbReference type="Pfam" id="PF08220">
    <property type="entry name" value="HTH_DeoR"/>
    <property type="match status" value="1"/>
</dbReference>
<keyword evidence="4" id="KW-0804">Transcription</keyword>
<comment type="caution">
    <text evidence="6">The sequence shown here is derived from an EMBL/GenBank/DDBJ whole genome shotgun (WGS) entry which is preliminary data.</text>
</comment>
<keyword evidence="3" id="KW-0238">DNA-binding</keyword>
<dbReference type="Gene3D" id="1.10.10.10">
    <property type="entry name" value="Winged helix-like DNA-binding domain superfamily/Winged helix DNA-binding domain"/>
    <property type="match status" value="1"/>
</dbReference>
<dbReference type="InterPro" id="IPR037171">
    <property type="entry name" value="NagB/RpiA_transferase-like"/>
</dbReference>
<sequence>MTVFFKKRVEMANTDSPNGATPEVESNSNTLPALRQSRLVALLQERGQATVAELVALFDVSRDTIRRDLDLLEQRGLLVRTHGGAVDNSSLVQVDTTLGLRMDAHVEAKRRIGVAAAKLVRDSETLIVNGGSTTCYFAAALGERRNLTVVTNNLRLPPIMPEACVRSIHILGGLYWGTSQVTIGTVGFPSVTGISVDTAVIGATGLSPGGLSVARLEEAAEAVSMMGVAKRTIALIDSSKFNVSAFATVTSFDRIHHLVTDREPPDDIGAALSRAGVQVLVCPA</sequence>
<proteinExistence type="predicted"/>